<evidence type="ECO:0000256" key="2">
    <source>
        <dbReference type="SAM" id="Phobius"/>
    </source>
</evidence>
<evidence type="ECO:0000256" key="1">
    <source>
        <dbReference type="SAM" id="MobiDB-lite"/>
    </source>
</evidence>
<keyword evidence="2" id="KW-1133">Transmembrane helix</keyword>
<dbReference type="AlphaFoldDB" id="A0A5C2RSQ6"/>
<evidence type="ECO:0000313" key="3">
    <source>
        <dbReference type="EMBL" id="RPD53555.1"/>
    </source>
</evidence>
<reference evidence="3" key="1">
    <citation type="journal article" date="2018" name="Genome Biol. Evol.">
        <title>Genomics and development of Lentinus tigrinus, a white-rot wood-decaying mushroom with dimorphic fruiting bodies.</title>
        <authorList>
            <person name="Wu B."/>
            <person name="Xu Z."/>
            <person name="Knudson A."/>
            <person name="Carlson A."/>
            <person name="Chen N."/>
            <person name="Kovaka S."/>
            <person name="LaButti K."/>
            <person name="Lipzen A."/>
            <person name="Pennachio C."/>
            <person name="Riley R."/>
            <person name="Schakwitz W."/>
            <person name="Umezawa K."/>
            <person name="Ohm R.A."/>
            <person name="Grigoriev I.V."/>
            <person name="Nagy L.G."/>
            <person name="Gibbons J."/>
            <person name="Hibbett D."/>
        </authorList>
    </citation>
    <scope>NUCLEOTIDE SEQUENCE [LARGE SCALE GENOMIC DNA]</scope>
    <source>
        <strain evidence="3">ALCF2SS1-6</strain>
    </source>
</reference>
<dbReference type="Proteomes" id="UP000313359">
    <property type="component" value="Unassembled WGS sequence"/>
</dbReference>
<organism evidence="3 4">
    <name type="scientific">Lentinus tigrinus ALCF2SS1-6</name>
    <dbReference type="NCBI Taxonomy" id="1328759"/>
    <lineage>
        <taxon>Eukaryota</taxon>
        <taxon>Fungi</taxon>
        <taxon>Dikarya</taxon>
        <taxon>Basidiomycota</taxon>
        <taxon>Agaricomycotina</taxon>
        <taxon>Agaricomycetes</taxon>
        <taxon>Polyporales</taxon>
        <taxon>Polyporaceae</taxon>
        <taxon>Lentinus</taxon>
    </lineage>
</organism>
<keyword evidence="2" id="KW-0472">Membrane</keyword>
<name>A0A5C2RSQ6_9APHY</name>
<sequence length="110" mass="12072">MATWLDYVSLVVTLAILAGVGYLIVNARKALSGAFESTKDSLKNKGVDLSSHGLSVKTDKRFDREQYLDATQRGFIKALNASTAGNKDPDVEPEEGSEKASHRHGRHRKE</sequence>
<protein>
    <submittedName>
        <fullName evidence="3">Uncharacterized protein</fullName>
    </submittedName>
</protein>
<proteinExistence type="predicted"/>
<keyword evidence="2" id="KW-0812">Transmembrane</keyword>
<feature type="region of interest" description="Disordered" evidence="1">
    <location>
        <begin position="79"/>
        <end position="110"/>
    </location>
</feature>
<feature type="transmembrane region" description="Helical" evidence="2">
    <location>
        <begin position="6"/>
        <end position="25"/>
    </location>
</feature>
<keyword evidence="4" id="KW-1185">Reference proteome</keyword>
<dbReference type="EMBL" id="ML122319">
    <property type="protein sequence ID" value="RPD53555.1"/>
    <property type="molecule type" value="Genomic_DNA"/>
</dbReference>
<feature type="compositionally biased region" description="Basic residues" evidence="1">
    <location>
        <begin position="101"/>
        <end position="110"/>
    </location>
</feature>
<dbReference type="OrthoDB" id="2505950at2759"/>
<accession>A0A5C2RSQ6</accession>
<evidence type="ECO:0000313" key="4">
    <source>
        <dbReference type="Proteomes" id="UP000313359"/>
    </source>
</evidence>
<gene>
    <name evidence="3" type="ORF">L227DRAFT_535749</name>
</gene>